<dbReference type="RefSeq" id="WP_342854395.1">
    <property type="nucleotide sequence ID" value="NZ_JBBMRA010000007.1"/>
</dbReference>
<evidence type="ECO:0000256" key="3">
    <source>
        <dbReference type="ARBA" id="ARBA00023054"/>
    </source>
</evidence>
<feature type="domain" description="Flagellar hook-associated protein 2 C-terminal" evidence="7">
    <location>
        <begin position="613"/>
        <end position="685"/>
    </location>
</feature>
<name>A0ABU9TSB1_9GAMM</name>
<dbReference type="InterPro" id="IPR010809">
    <property type="entry name" value="FliD_C"/>
</dbReference>
<dbReference type="Proteomes" id="UP001449225">
    <property type="component" value="Unassembled WGS sequence"/>
</dbReference>
<evidence type="ECO:0000256" key="4">
    <source>
        <dbReference type="ARBA" id="ARBA00023143"/>
    </source>
</evidence>
<sequence length="705" mass="74220">MSDSIISSLGAGSGINTSSLVSQLVDIEKAPREERLDATEEKLEAQISAYGTLQSSLSELAAVLDPLSDNDTFNARTVSFPDTDVITPNSVDPGAQTGTYQIEVVEVAQAQSLATGAYSDKDQALNESGTLTISFGTWTYDEDADSGADADADQDPYSFATNDERASLNITVDAGDSLQDIADKINDEDADVQASVLLVDGQYQLLLTAPSGADNALRVTSDDATKGDTTGLSVFEFNETESSQVTETQQAKDAELKVNGLSVFRETNEIDDVIQGFSFSLNKAEPGSSFTFTVSEDTSIAEQAIRDFVEAYNLFYETAQNLTGYSTDEDNQTVKGDLSTDGTAKALLNQIRSTIGSLVPGIDEGFTALTNVGIRTELDGTLSIDEDDFSRAMDENFDLVETLFATNTGSSNGEVSVSVGSYASGTVPGSYDVVITTDPEKASVSADAMADGGAIGFDSATDTVAIADASLLDLSFKVTVDGVKSDTITLTGSYTSADEIRADLQSLINGDSNLSGANVAVDVAYDEATDQFSFTSRSYGIASSVVFDATDFGADIAELGFITQSDNGVDVVGTIDGVAGFGSGNVLLPAIDSDPYGLNFTIGENAVAAGTTTIDFSRGFAGELDKLIASFLSSSGSIQLREDNINQALEDVADDRIELDRKMETLELRLSAQFLAMEQIVSSFQSTGNQLDGILDRLPFTSTSG</sequence>
<dbReference type="Pfam" id="PF07195">
    <property type="entry name" value="FliD_C"/>
    <property type="match status" value="2"/>
</dbReference>
<evidence type="ECO:0000259" key="6">
    <source>
        <dbReference type="Pfam" id="PF02465"/>
    </source>
</evidence>
<organism evidence="8 9">
    <name type="scientific">Neptuniibacter pectenicola</name>
    <dbReference type="NCBI Taxonomy" id="1806669"/>
    <lineage>
        <taxon>Bacteria</taxon>
        <taxon>Pseudomonadati</taxon>
        <taxon>Pseudomonadota</taxon>
        <taxon>Gammaproteobacteria</taxon>
        <taxon>Oceanospirillales</taxon>
        <taxon>Oceanospirillaceae</taxon>
        <taxon>Neptuniibacter</taxon>
    </lineage>
</organism>
<evidence type="ECO:0000256" key="1">
    <source>
        <dbReference type="ARBA" id="ARBA00009764"/>
    </source>
</evidence>
<gene>
    <name evidence="8" type="primary">fliD</name>
    <name evidence="8" type="ORF">WNY58_09435</name>
</gene>
<evidence type="ECO:0000256" key="2">
    <source>
        <dbReference type="ARBA" id="ARBA00011255"/>
    </source>
</evidence>
<keyword evidence="8" id="KW-0969">Cilium</keyword>
<comment type="caution">
    <text evidence="8">The sequence shown here is derived from an EMBL/GenBank/DDBJ whole genome shotgun (WGS) entry which is preliminary data.</text>
</comment>
<evidence type="ECO:0000259" key="7">
    <source>
        <dbReference type="Pfam" id="PF07195"/>
    </source>
</evidence>
<reference evidence="8 9" key="1">
    <citation type="submission" date="2024-03" db="EMBL/GenBank/DDBJ databases">
        <title>Community enrichment and isolation of bacterial strains for fucoidan degradation.</title>
        <authorList>
            <person name="Sichert A."/>
        </authorList>
    </citation>
    <scope>NUCLEOTIDE SEQUENCE [LARGE SCALE GENOMIC DNA]</scope>
    <source>
        <strain evidence="8 9">AS76</strain>
    </source>
</reference>
<dbReference type="Pfam" id="PF07196">
    <property type="entry name" value="Flagellin_IN"/>
    <property type="match status" value="1"/>
</dbReference>
<accession>A0ABU9TSB1</accession>
<dbReference type="InterPro" id="IPR003481">
    <property type="entry name" value="FliD_N"/>
</dbReference>
<dbReference type="InterPro" id="IPR040026">
    <property type="entry name" value="FliD"/>
</dbReference>
<dbReference type="PANTHER" id="PTHR30288">
    <property type="entry name" value="FLAGELLAR CAP/ASSEMBLY PROTEIN FLID"/>
    <property type="match status" value="1"/>
</dbReference>
<dbReference type="Pfam" id="PF02465">
    <property type="entry name" value="FliD_N"/>
    <property type="match status" value="1"/>
</dbReference>
<keyword evidence="3" id="KW-0175">Coiled coil</keyword>
<feature type="domain" description="Flagellar hook-associated protein 2 C-terminal" evidence="7">
    <location>
        <begin position="251"/>
        <end position="415"/>
    </location>
</feature>
<comment type="similarity">
    <text evidence="1 5">Belongs to the FliD family.</text>
</comment>
<keyword evidence="8" id="KW-0282">Flagellum</keyword>
<dbReference type="EMBL" id="JBBMRA010000007">
    <property type="protein sequence ID" value="MEM5536608.1"/>
    <property type="molecule type" value="Genomic_DNA"/>
</dbReference>
<comment type="subunit">
    <text evidence="2 5">Homopentamer.</text>
</comment>
<comment type="function">
    <text evidence="5">Required for morphogenesis and for the elongation of the flagellar filament by facilitating polymerization of the flagellin monomers at the tip of growing filament. Forms a capping structure, which prevents flagellin subunits (transported through the central channel of the flagellum) from leaking out without polymerization at the distal end.</text>
</comment>
<keyword evidence="4 5" id="KW-0975">Bacterial flagellum</keyword>
<evidence type="ECO:0000313" key="8">
    <source>
        <dbReference type="EMBL" id="MEM5536608.1"/>
    </source>
</evidence>
<evidence type="ECO:0000313" key="9">
    <source>
        <dbReference type="Proteomes" id="UP001449225"/>
    </source>
</evidence>
<feature type="domain" description="Flagellar hook-associated protein 2 N-terminal" evidence="6">
    <location>
        <begin position="13"/>
        <end position="111"/>
    </location>
</feature>
<dbReference type="InterPro" id="IPR010810">
    <property type="entry name" value="Flagellin_hook_IN_motif"/>
</dbReference>
<keyword evidence="8" id="KW-0966">Cell projection</keyword>
<keyword evidence="5" id="KW-0964">Secreted</keyword>
<evidence type="ECO:0000256" key="5">
    <source>
        <dbReference type="RuleBase" id="RU362066"/>
    </source>
</evidence>
<comment type="subcellular location">
    <subcellularLocation>
        <location evidence="5">Secreted</location>
    </subcellularLocation>
    <subcellularLocation>
        <location evidence="5">Bacterial flagellum</location>
    </subcellularLocation>
</comment>
<keyword evidence="9" id="KW-1185">Reference proteome</keyword>
<dbReference type="PANTHER" id="PTHR30288:SF0">
    <property type="entry name" value="FLAGELLAR HOOK-ASSOCIATED PROTEIN 2"/>
    <property type="match status" value="1"/>
</dbReference>
<proteinExistence type="inferred from homology"/>
<protein>
    <recommendedName>
        <fullName evidence="5">Flagellar hook-associated protein 2</fullName>
        <shortName evidence="5">HAP2</shortName>
    </recommendedName>
    <alternativeName>
        <fullName evidence="5">Flagellar cap protein</fullName>
    </alternativeName>
</protein>